<gene>
    <name evidence="3" type="ORF">CTheo_3532</name>
</gene>
<dbReference type="Proteomes" id="UP000383932">
    <property type="component" value="Unassembled WGS sequence"/>
</dbReference>
<keyword evidence="4" id="KW-1185">Reference proteome</keyword>
<dbReference type="OrthoDB" id="2555634at2759"/>
<feature type="compositionally biased region" description="Polar residues" evidence="2">
    <location>
        <begin position="183"/>
        <end position="199"/>
    </location>
</feature>
<feature type="region of interest" description="Disordered" evidence="2">
    <location>
        <begin position="52"/>
        <end position="262"/>
    </location>
</feature>
<proteinExistence type="predicted"/>
<evidence type="ECO:0000256" key="2">
    <source>
        <dbReference type="SAM" id="MobiDB-lite"/>
    </source>
</evidence>
<feature type="region of interest" description="Disordered" evidence="2">
    <location>
        <begin position="320"/>
        <end position="343"/>
    </location>
</feature>
<feature type="compositionally biased region" description="Polar residues" evidence="2">
    <location>
        <begin position="77"/>
        <end position="100"/>
    </location>
</feature>
<accession>A0A5N5QP82</accession>
<evidence type="ECO:0000313" key="3">
    <source>
        <dbReference type="EMBL" id="KAB5593067.1"/>
    </source>
</evidence>
<dbReference type="GO" id="GO:0005634">
    <property type="term" value="C:nucleus"/>
    <property type="evidence" value="ECO:0007669"/>
    <property type="project" value="TreeGrafter"/>
</dbReference>
<organism evidence="3 4">
    <name type="scientific">Ceratobasidium theobromae</name>
    <dbReference type="NCBI Taxonomy" id="1582974"/>
    <lineage>
        <taxon>Eukaryota</taxon>
        <taxon>Fungi</taxon>
        <taxon>Dikarya</taxon>
        <taxon>Basidiomycota</taxon>
        <taxon>Agaricomycotina</taxon>
        <taxon>Agaricomycetes</taxon>
        <taxon>Cantharellales</taxon>
        <taxon>Ceratobasidiaceae</taxon>
        <taxon>Ceratobasidium</taxon>
    </lineage>
</organism>
<feature type="compositionally biased region" description="Basic and acidic residues" evidence="2">
    <location>
        <begin position="327"/>
        <end position="342"/>
    </location>
</feature>
<evidence type="ECO:0000256" key="1">
    <source>
        <dbReference type="SAM" id="Coils"/>
    </source>
</evidence>
<dbReference type="AlphaFoldDB" id="A0A5N5QP82"/>
<reference evidence="3 4" key="1">
    <citation type="journal article" date="2019" name="Fungal Biol. Biotechnol.">
        <title>Draft genome sequence of fastidious pathogen Ceratobasidium theobromae, which causes vascular-streak dieback in Theobroma cacao.</title>
        <authorList>
            <person name="Ali S.S."/>
            <person name="Asman A."/>
            <person name="Shao J."/>
            <person name="Firmansyah A.P."/>
            <person name="Susilo A.W."/>
            <person name="Rosmana A."/>
            <person name="McMahon P."/>
            <person name="Junaid M."/>
            <person name="Guest D."/>
            <person name="Kheng T.Y."/>
            <person name="Meinhardt L.W."/>
            <person name="Bailey B.A."/>
        </authorList>
    </citation>
    <scope>NUCLEOTIDE SEQUENCE [LARGE SCALE GENOMIC DNA]</scope>
    <source>
        <strain evidence="3 4">CT2</strain>
    </source>
</reference>
<keyword evidence="1" id="KW-0175">Coiled coil</keyword>
<dbReference type="EMBL" id="SSOP01000047">
    <property type="protein sequence ID" value="KAB5593067.1"/>
    <property type="molecule type" value="Genomic_DNA"/>
</dbReference>
<name>A0A5N5QP82_9AGAM</name>
<protein>
    <recommendedName>
        <fullName evidence="5">Mitotic checkpoint regulator, MAD2B-interacting-domain-containing protein</fullName>
    </recommendedName>
</protein>
<dbReference type="Pfam" id="PF10253">
    <property type="entry name" value="PRCC"/>
    <property type="match status" value="1"/>
</dbReference>
<feature type="coiled-coil region" evidence="1">
    <location>
        <begin position="390"/>
        <end position="424"/>
    </location>
</feature>
<comment type="caution">
    <text evidence="3">The sequence shown here is derived from an EMBL/GenBank/DDBJ whole genome shotgun (WGS) entry which is preliminary data.</text>
</comment>
<dbReference type="InterPro" id="IPR018800">
    <property type="entry name" value="PRCC"/>
</dbReference>
<feature type="compositionally biased region" description="Pro residues" evidence="2">
    <location>
        <begin position="245"/>
        <end position="257"/>
    </location>
</feature>
<evidence type="ECO:0000313" key="4">
    <source>
        <dbReference type="Proteomes" id="UP000383932"/>
    </source>
</evidence>
<evidence type="ECO:0008006" key="5">
    <source>
        <dbReference type="Google" id="ProtNLM"/>
    </source>
</evidence>
<dbReference type="PANTHER" id="PTHR13621:SF2">
    <property type="entry name" value="PROLINE-RICH PROTEIN PRCC"/>
    <property type="match status" value="1"/>
</dbReference>
<dbReference type="PANTHER" id="PTHR13621">
    <property type="entry name" value="PROLINE-RICH PROTEIN PRCC"/>
    <property type="match status" value="1"/>
</dbReference>
<sequence length="427" mass="45675">MIFGIKASTYIESFALIYTLRKRLRKQAPSWDDAPAQKKFFWTAESPYNMLGGLTSYGSDSEGEEEPRQPTPPRAPITSSSAFKEQNSKPSNASTGLSSNLPPPKKRRDGPVRITVEAPKFDDEDEDAQRIQKKPRTAPSTGGGTKGAGSSSLFSALPAPKNTIPVIPEPKRVLGGGGGPALNFSSGAQKTVSLDSQASEAEESKSTSNGLFLPPSMAKGKSKEAPSGPVVPSTAGIDFFSLGPAPNPTLTPVPPLPASNVPQSASITLTSAPDVKDFEPPIPTLFDPYPGYYQLPSGEWAAHDPLFYKKVIAQLTSGVDPQAGTKTKSEAREFGGSSREDMATFDPTEELRKGQIAELEKRKAITTTPADAPAVPRMKVQKATGLARTRHQLSTLLTEAYANREALEEKIAQGKRNRKEAGSKYGF</sequence>